<dbReference type="Gene3D" id="1.50.10.10">
    <property type="match status" value="1"/>
</dbReference>
<evidence type="ECO:0000256" key="1">
    <source>
        <dbReference type="ARBA" id="ARBA00001863"/>
    </source>
</evidence>
<feature type="signal peptide" evidence="10">
    <location>
        <begin position="1"/>
        <end position="18"/>
    </location>
</feature>
<proteinExistence type="inferred from homology"/>
<evidence type="ECO:0000313" key="13">
    <source>
        <dbReference type="Proteomes" id="UP000799302"/>
    </source>
</evidence>
<evidence type="ECO:0000256" key="4">
    <source>
        <dbReference type="ARBA" id="ARBA00022801"/>
    </source>
</evidence>
<keyword evidence="6" id="KW-0326">Glycosidase</keyword>
<evidence type="ECO:0000256" key="5">
    <source>
        <dbReference type="ARBA" id="ARBA00023277"/>
    </source>
</evidence>
<comment type="catalytic activity">
    <reaction evidence="1">
        <text>Hydrolysis of terminal (1-&gt;4)-linked alpha-D-glucose residues successively from non-reducing ends of the chains with release of beta-D-glucose.</text>
        <dbReference type="EC" id="3.2.1.3"/>
    </reaction>
</comment>
<gene>
    <name evidence="12" type="ORF">BT63DRAFT_379173</name>
</gene>
<keyword evidence="13" id="KW-1185">Reference proteome</keyword>
<dbReference type="GO" id="GO:0000324">
    <property type="term" value="C:fungal-type vacuole"/>
    <property type="evidence" value="ECO:0007669"/>
    <property type="project" value="TreeGrafter"/>
</dbReference>
<dbReference type="EMBL" id="MU004243">
    <property type="protein sequence ID" value="KAF2664273.1"/>
    <property type="molecule type" value="Genomic_DNA"/>
</dbReference>
<name>A0A6A6TZ43_9PEZI</name>
<dbReference type="Pfam" id="PF00723">
    <property type="entry name" value="Glyco_hydro_15"/>
    <property type="match status" value="1"/>
</dbReference>
<feature type="chain" id="PRO_5025491181" description="glucan 1,4-alpha-glucosidase" evidence="10">
    <location>
        <begin position="19"/>
        <end position="494"/>
    </location>
</feature>
<evidence type="ECO:0000256" key="8">
    <source>
        <dbReference type="ARBA" id="ARBA00033442"/>
    </source>
</evidence>
<keyword evidence="7" id="KW-0624">Polysaccharide degradation</keyword>
<evidence type="ECO:0000256" key="10">
    <source>
        <dbReference type="SAM" id="SignalP"/>
    </source>
</evidence>
<dbReference type="EC" id="3.2.1.3" evidence="3"/>
<dbReference type="PANTHER" id="PTHR31616:SF9">
    <property type="entry name" value="GLUCOAMYLASE, INTRACELLULAR SPORULATION-SPECIFIC"/>
    <property type="match status" value="1"/>
</dbReference>
<keyword evidence="10" id="KW-0732">Signal</keyword>
<sequence length="494" mass="52945">MKLLLLLGYGVLPSVAQSTPPRTVPQGLASDITTYLATSAGSQTTLSKQFMFANINVPGAANGTVIAAQSYTAPNYAYNWVRDASLTMDVVQQLYAAATLQTAKNNYSSMLFAYANARVTEQNDPNLQTGLGEPKFNLDNSVFTGPWGRPQNDGPATAAITLMEFATTYIKYGGSEDDINKSIYLGPVKTDLLFVAANWSSPSFDIWEEESSTHFYNHLVSHKALSMGASFAATMGDSETSTTLSAAASAVAQTLPSFWDESRAIIDFQIGPVQKDKTSYQDIAVILGIIHGYNNDGIYSYSNDQVLSTAYHLCLSFQQTYPIATSQTVDNNGGALGIPIGRYPEDVYNGDGTSPNGGNPWFLATAAMAELFYRAASEINDAKTLTVTNTSLAFYNYFAPNANLTVTQYASSTANFVTAVASLEGWGDAFMRLIKFHGGQSGHLSEEYDRNTGYETGAADLTWSYASVLTAALARAELSGNSSYAGALANLGFS</sequence>
<comment type="similarity">
    <text evidence="2">Belongs to the glycosyl hydrolase 15 family.</text>
</comment>
<evidence type="ECO:0000259" key="11">
    <source>
        <dbReference type="Pfam" id="PF00723"/>
    </source>
</evidence>
<keyword evidence="5" id="KW-0119">Carbohydrate metabolism</keyword>
<dbReference type="InterPro" id="IPR011613">
    <property type="entry name" value="GH15-like"/>
</dbReference>
<dbReference type="InterPro" id="IPR000165">
    <property type="entry name" value="Glucoamylase"/>
</dbReference>
<evidence type="ECO:0000256" key="6">
    <source>
        <dbReference type="ARBA" id="ARBA00023295"/>
    </source>
</evidence>
<dbReference type="PANTHER" id="PTHR31616">
    <property type="entry name" value="TREHALASE"/>
    <property type="match status" value="1"/>
</dbReference>
<protein>
    <recommendedName>
        <fullName evidence="3">glucan 1,4-alpha-glucosidase</fullName>
        <ecNumber evidence="3">3.2.1.3</ecNumber>
    </recommendedName>
    <alternativeName>
        <fullName evidence="9">1,4-alpha-D-glucan glucohydrolase</fullName>
    </alternativeName>
    <alternativeName>
        <fullName evidence="8">Glucan 1,4-alpha-glucosidase</fullName>
    </alternativeName>
</protein>
<dbReference type="AlphaFoldDB" id="A0A6A6TZ43"/>
<evidence type="ECO:0000256" key="2">
    <source>
        <dbReference type="ARBA" id="ARBA00006188"/>
    </source>
</evidence>
<evidence type="ECO:0000256" key="3">
    <source>
        <dbReference type="ARBA" id="ARBA00012593"/>
    </source>
</evidence>
<accession>A0A6A6TZ43</accession>
<evidence type="ECO:0000313" key="12">
    <source>
        <dbReference type="EMBL" id="KAF2664273.1"/>
    </source>
</evidence>
<evidence type="ECO:0000256" key="7">
    <source>
        <dbReference type="ARBA" id="ARBA00023326"/>
    </source>
</evidence>
<dbReference type="GO" id="GO:0000272">
    <property type="term" value="P:polysaccharide catabolic process"/>
    <property type="evidence" value="ECO:0007669"/>
    <property type="project" value="UniProtKB-KW"/>
</dbReference>
<dbReference type="GO" id="GO:0004339">
    <property type="term" value="F:glucan 1,4-alpha-glucosidase activity"/>
    <property type="evidence" value="ECO:0007669"/>
    <property type="project" value="UniProtKB-EC"/>
</dbReference>
<dbReference type="InterPro" id="IPR046966">
    <property type="entry name" value="Glucoamylase_active_site"/>
</dbReference>
<evidence type="ECO:0000256" key="9">
    <source>
        <dbReference type="ARBA" id="ARBA00033473"/>
    </source>
</evidence>
<dbReference type="SUPFAM" id="SSF48208">
    <property type="entry name" value="Six-hairpin glycosidases"/>
    <property type="match status" value="1"/>
</dbReference>
<organism evidence="12 13">
    <name type="scientific">Microthyrium microscopicum</name>
    <dbReference type="NCBI Taxonomy" id="703497"/>
    <lineage>
        <taxon>Eukaryota</taxon>
        <taxon>Fungi</taxon>
        <taxon>Dikarya</taxon>
        <taxon>Ascomycota</taxon>
        <taxon>Pezizomycotina</taxon>
        <taxon>Dothideomycetes</taxon>
        <taxon>Dothideomycetes incertae sedis</taxon>
        <taxon>Microthyriales</taxon>
        <taxon>Microthyriaceae</taxon>
        <taxon>Microthyrium</taxon>
    </lineage>
</organism>
<dbReference type="PRINTS" id="PR00736">
    <property type="entry name" value="GLHYDRLASE15"/>
</dbReference>
<feature type="domain" description="GH15-like" evidence="11">
    <location>
        <begin position="48"/>
        <end position="472"/>
    </location>
</feature>
<keyword evidence="4" id="KW-0378">Hydrolase</keyword>
<dbReference type="Proteomes" id="UP000799302">
    <property type="component" value="Unassembled WGS sequence"/>
</dbReference>
<dbReference type="OrthoDB" id="6123450at2759"/>
<reference evidence="12" key="1">
    <citation type="journal article" date="2020" name="Stud. Mycol.">
        <title>101 Dothideomycetes genomes: a test case for predicting lifestyles and emergence of pathogens.</title>
        <authorList>
            <person name="Haridas S."/>
            <person name="Albert R."/>
            <person name="Binder M."/>
            <person name="Bloem J."/>
            <person name="Labutti K."/>
            <person name="Salamov A."/>
            <person name="Andreopoulos B."/>
            <person name="Baker S."/>
            <person name="Barry K."/>
            <person name="Bills G."/>
            <person name="Bluhm B."/>
            <person name="Cannon C."/>
            <person name="Castanera R."/>
            <person name="Culley D."/>
            <person name="Daum C."/>
            <person name="Ezra D."/>
            <person name="Gonzalez J."/>
            <person name="Henrissat B."/>
            <person name="Kuo A."/>
            <person name="Liang C."/>
            <person name="Lipzen A."/>
            <person name="Lutzoni F."/>
            <person name="Magnuson J."/>
            <person name="Mondo S."/>
            <person name="Nolan M."/>
            <person name="Ohm R."/>
            <person name="Pangilinan J."/>
            <person name="Park H.-J."/>
            <person name="Ramirez L."/>
            <person name="Alfaro M."/>
            <person name="Sun H."/>
            <person name="Tritt A."/>
            <person name="Yoshinaga Y."/>
            <person name="Zwiers L.-H."/>
            <person name="Turgeon B."/>
            <person name="Goodwin S."/>
            <person name="Spatafora J."/>
            <person name="Crous P."/>
            <person name="Grigoriev I."/>
        </authorList>
    </citation>
    <scope>NUCLEOTIDE SEQUENCE</scope>
    <source>
        <strain evidence="12">CBS 115976</strain>
    </source>
</reference>
<dbReference type="InterPro" id="IPR012341">
    <property type="entry name" value="6hp_glycosidase-like_sf"/>
</dbReference>
<dbReference type="InterPro" id="IPR008928">
    <property type="entry name" value="6-hairpin_glycosidase_sf"/>
</dbReference>
<dbReference type="PROSITE" id="PS00820">
    <property type="entry name" value="GLUCOAMYLASE"/>
    <property type="match status" value="1"/>
</dbReference>